<organism evidence="1 2">
    <name type="scientific">Aspergillus tamarii</name>
    <dbReference type="NCBI Taxonomy" id="41984"/>
    <lineage>
        <taxon>Eukaryota</taxon>
        <taxon>Fungi</taxon>
        <taxon>Dikarya</taxon>
        <taxon>Ascomycota</taxon>
        <taxon>Pezizomycotina</taxon>
        <taxon>Eurotiomycetes</taxon>
        <taxon>Eurotiomycetidae</taxon>
        <taxon>Eurotiales</taxon>
        <taxon>Aspergillaceae</taxon>
        <taxon>Aspergillus</taxon>
        <taxon>Aspergillus subgen. Circumdati</taxon>
    </lineage>
</organism>
<sequence length="94" mass="10141">MGPSKLILLLISGAWHNLKSYSKFTNALKPNGYEVHVPRLPSMNGATPSNADLTTDTEFIPSYVVSLASASRAIALIMHSYDGQVRTNAVHGLD</sequence>
<name>A0A5N6V7S0_ASPTM</name>
<proteinExistence type="predicted"/>
<dbReference type="InterPro" id="IPR029058">
    <property type="entry name" value="AB_hydrolase_fold"/>
</dbReference>
<dbReference type="Gene3D" id="3.40.50.1820">
    <property type="entry name" value="alpha/beta hydrolase"/>
    <property type="match status" value="1"/>
</dbReference>
<keyword evidence="2" id="KW-1185">Reference proteome</keyword>
<dbReference type="PANTHER" id="PTHR37017:SF10">
    <property type="entry name" value="AB HYDROLASE-1 DOMAIN-CONTAINING PROTEIN"/>
    <property type="match status" value="1"/>
</dbReference>
<evidence type="ECO:0008006" key="3">
    <source>
        <dbReference type="Google" id="ProtNLM"/>
    </source>
</evidence>
<dbReference type="SUPFAM" id="SSF53474">
    <property type="entry name" value="alpha/beta-Hydrolases"/>
    <property type="match status" value="1"/>
</dbReference>
<dbReference type="OrthoDB" id="408373at2759"/>
<dbReference type="Proteomes" id="UP000326950">
    <property type="component" value="Unassembled WGS sequence"/>
</dbReference>
<gene>
    <name evidence="1" type="ORF">BDV40DRAFT_207522</name>
</gene>
<reference evidence="1 2" key="1">
    <citation type="submission" date="2019-04" db="EMBL/GenBank/DDBJ databases">
        <title>Friends and foes A comparative genomics study of 23 Aspergillus species from section Flavi.</title>
        <authorList>
            <consortium name="DOE Joint Genome Institute"/>
            <person name="Kjaerbolling I."/>
            <person name="Vesth T."/>
            <person name="Frisvad J.C."/>
            <person name="Nybo J.L."/>
            <person name="Theobald S."/>
            <person name="Kildgaard S."/>
            <person name="Isbrandt T."/>
            <person name="Kuo A."/>
            <person name="Sato A."/>
            <person name="Lyhne E.K."/>
            <person name="Kogle M.E."/>
            <person name="Wiebenga A."/>
            <person name="Kun R.S."/>
            <person name="Lubbers R.J."/>
            <person name="Makela M.R."/>
            <person name="Barry K."/>
            <person name="Chovatia M."/>
            <person name="Clum A."/>
            <person name="Daum C."/>
            <person name="Haridas S."/>
            <person name="He G."/>
            <person name="LaButti K."/>
            <person name="Lipzen A."/>
            <person name="Mondo S."/>
            <person name="Riley R."/>
            <person name="Salamov A."/>
            <person name="Simmons B.A."/>
            <person name="Magnuson J.K."/>
            <person name="Henrissat B."/>
            <person name="Mortensen U.H."/>
            <person name="Larsen T.O."/>
            <person name="Devries R.P."/>
            <person name="Grigoriev I.V."/>
            <person name="Machida M."/>
            <person name="Baker S.E."/>
            <person name="Andersen M.R."/>
        </authorList>
    </citation>
    <scope>NUCLEOTIDE SEQUENCE [LARGE SCALE GENOMIC DNA]</scope>
    <source>
        <strain evidence="1 2">CBS 117626</strain>
    </source>
</reference>
<dbReference type="InterPro" id="IPR052897">
    <property type="entry name" value="Sec-Metab_Biosynth_Hydrolase"/>
</dbReference>
<protein>
    <recommendedName>
        <fullName evidence="3">AB hydrolase-1 domain-containing protein</fullName>
    </recommendedName>
</protein>
<accession>A0A5N6V7S0</accession>
<dbReference type="PANTHER" id="PTHR37017">
    <property type="entry name" value="AB HYDROLASE-1 DOMAIN-CONTAINING PROTEIN-RELATED"/>
    <property type="match status" value="1"/>
</dbReference>
<evidence type="ECO:0000313" key="2">
    <source>
        <dbReference type="Proteomes" id="UP000326950"/>
    </source>
</evidence>
<dbReference type="EMBL" id="ML738591">
    <property type="protein sequence ID" value="KAE8166924.1"/>
    <property type="molecule type" value="Genomic_DNA"/>
</dbReference>
<evidence type="ECO:0000313" key="1">
    <source>
        <dbReference type="EMBL" id="KAE8166924.1"/>
    </source>
</evidence>
<dbReference type="AlphaFoldDB" id="A0A5N6V7S0"/>